<keyword evidence="12" id="KW-0436">Ligase</keyword>
<dbReference type="SUPFAM" id="SSF55681">
    <property type="entry name" value="Class II aaRS and biotin synthetases"/>
    <property type="match status" value="1"/>
</dbReference>
<dbReference type="HOGENOM" id="CLU_025113_0_2_9"/>
<evidence type="ECO:0000256" key="5">
    <source>
        <dbReference type="ARBA" id="ARBA00022490"/>
    </source>
</evidence>
<evidence type="ECO:0000256" key="8">
    <source>
        <dbReference type="ARBA" id="ARBA00025246"/>
    </source>
</evidence>
<evidence type="ECO:0000313" key="13">
    <source>
        <dbReference type="Proteomes" id="UP000001477"/>
    </source>
</evidence>
<comment type="miscellaneous">
    <text evidence="9">This function is generally fulfilled by the C-terminal part of HisG, which is missing in some bacteria such as this one.</text>
</comment>
<dbReference type="InterPro" id="IPR045864">
    <property type="entry name" value="aa-tRNA-synth_II/BPL/LPL"/>
</dbReference>
<dbReference type="NCBIfam" id="TIGR00443">
    <property type="entry name" value="hisZ_biosyn_reg"/>
    <property type="match status" value="1"/>
</dbReference>
<feature type="domain" description="Class II Histidinyl-tRNA synthetase (HisRS)-like catalytic core" evidence="11">
    <location>
        <begin position="30"/>
        <end position="340"/>
    </location>
</feature>
<evidence type="ECO:0000313" key="12">
    <source>
        <dbReference type="EMBL" id="ACR75429.1"/>
    </source>
</evidence>
<dbReference type="KEGG" id="ere:EUBREC_1685"/>
<dbReference type="GO" id="GO:0006427">
    <property type="term" value="P:histidyl-tRNA aminoacylation"/>
    <property type="evidence" value="ECO:0007669"/>
    <property type="project" value="TreeGrafter"/>
</dbReference>
<dbReference type="Pfam" id="PF13393">
    <property type="entry name" value="tRNA-synt_His"/>
    <property type="match status" value="1"/>
</dbReference>
<organism evidence="12 13">
    <name type="scientific">Agathobacter rectalis (strain ATCC 33656 / DSM 3377 / JCM 17463 / KCTC 5835 / VPI 0990)</name>
    <name type="common">Eubacterium rectale</name>
    <dbReference type="NCBI Taxonomy" id="515619"/>
    <lineage>
        <taxon>Bacteria</taxon>
        <taxon>Bacillati</taxon>
        <taxon>Bacillota</taxon>
        <taxon>Clostridia</taxon>
        <taxon>Lachnospirales</taxon>
        <taxon>Lachnospiraceae</taxon>
        <taxon>Agathobacter</taxon>
    </lineage>
</organism>
<dbReference type="EMBL" id="CP001107">
    <property type="protein sequence ID" value="ACR75429.1"/>
    <property type="molecule type" value="Genomic_DNA"/>
</dbReference>
<feature type="binding site" evidence="10">
    <location>
        <position position="144"/>
    </location>
    <ligand>
        <name>L-histidine</name>
        <dbReference type="ChEBI" id="CHEBI:57595"/>
    </ligand>
</feature>
<gene>
    <name evidence="9" type="primary">hisZ</name>
    <name evidence="12" type="ordered locus">EUBREC_1685</name>
</gene>
<comment type="pathway">
    <text evidence="2 9">Amino-acid biosynthesis; L-histidine biosynthesis; L-histidine from 5-phospho-alpha-D-ribose 1-diphosphate: step 1/9.</text>
</comment>
<evidence type="ECO:0000256" key="10">
    <source>
        <dbReference type="PIRSR" id="PIRSR001549-1"/>
    </source>
</evidence>
<dbReference type="PANTHER" id="PTHR43707:SF6">
    <property type="entry name" value="ATP PHOSPHORIBOSYLTRANSFERASE REGULATORY SUBUNIT"/>
    <property type="match status" value="1"/>
</dbReference>
<evidence type="ECO:0000256" key="2">
    <source>
        <dbReference type="ARBA" id="ARBA00004667"/>
    </source>
</evidence>
<evidence type="ECO:0000256" key="4">
    <source>
        <dbReference type="ARBA" id="ARBA00020397"/>
    </source>
</evidence>
<comment type="subcellular location">
    <subcellularLocation>
        <location evidence="1 9">Cytoplasm</location>
    </subcellularLocation>
</comment>
<reference evidence="12 13" key="1">
    <citation type="journal article" date="2009" name="Proc. Natl. Acad. Sci. U.S.A.">
        <title>Characterizing a model human gut microbiota composed of members of its two dominant bacterial phyla.</title>
        <authorList>
            <person name="Mahowald M.A."/>
            <person name="Rey F.E."/>
            <person name="Seedorf H."/>
            <person name="Turnbaugh P.J."/>
            <person name="Fulton R.S."/>
            <person name="Wollam A."/>
            <person name="Shah N."/>
            <person name="Wang C."/>
            <person name="Magrini V."/>
            <person name="Wilson R.K."/>
            <person name="Cantarel B.L."/>
            <person name="Coutinho P.M."/>
            <person name="Henrissat B."/>
            <person name="Crock L.W."/>
            <person name="Russell A."/>
            <person name="Verberkmoes N.C."/>
            <person name="Hettich R.L."/>
            <person name="Gordon J.I."/>
        </authorList>
    </citation>
    <scope>NUCLEOTIDE SEQUENCE [LARGE SCALE GENOMIC DNA]</scope>
    <source>
        <strain evidence="13">ATCC 33656 / DSM 3377 / JCM 17463 / KCTC 5835 / LMG 30912 / VPI 0990</strain>
    </source>
</reference>
<dbReference type="Proteomes" id="UP000001477">
    <property type="component" value="Chromosome"/>
</dbReference>
<evidence type="ECO:0000256" key="9">
    <source>
        <dbReference type="HAMAP-Rule" id="MF_00125"/>
    </source>
</evidence>
<dbReference type="UniPathway" id="UPA00031">
    <property type="reaction ID" value="UER00006"/>
</dbReference>
<dbReference type="PaxDb" id="515619-EUBREC_1685"/>
<feature type="binding site" evidence="10">
    <location>
        <position position="148"/>
    </location>
    <ligand>
        <name>L-histidine</name>
        <dbReference type="ChEBI" id="CHEBI:57595"/>
    </ligand>
</feature>
<evidence type="ECO:0000256" key="1">
    <source>
        <dbReference type="ARBA" id="ARBA00004496"/>
    </source>
</evidence>
<dbReference type="InterPro" id="IPR004516">
    <property type="entry name" value="HisRS/HisZ"/>
</dbReference>
<keyword evidence="5 9" id="KW-0963">Cytoplasm</keyword>
<comment type="function">
    <text evidence="8 9">Required for the first step of histidine biosynthesis. May allow the feedback regulation of ATP phosphoribosyltransferase activity by histidine.</text>
</comment>
<dbReference type="GO" id="GO:0000105">
    <property type="term" value="P:L-histidine biosynthetic process"/>
    <property type="evidence" value="ECO:0007669"/>
    <property type="project" value="UniProtKB-UniRule"/>
</dbReference>
<keyword evidence="6 9" id="KW-0028">Amino-acid biosynthesis</keyword>
<evidence type="ECO:0000256" key="7">
    <source>
        <dbReference type="ARBA" id="ARBA00023102"/>
    </source>
</evidence>
<dbReference type="AlphaFoldDB" id="C4Z9Y8"/>
<feature type="binding site" evidence="10">
    <location>
        <begin position="100"/>
        <end position="102"/>
    </location>
    <ligand>
        <name>L-histidine</name>
        <dbReference type="ChEBI" id="CHEBI:57595"/>
    </ligand>
</feature>
<dbReference type="InterPro" id="IPR004517">
    <property type="entry name" value="HisZ"/>
</dbReference>
<dbReference type="GO" id="GO:0004821">
    <property type="term" value="F:histidine-tRNA ligase activity"/>
    <property type="evidence" value="ECO:0007669"/>
    <property type="project" value="TreeGrafter"/>
</dbReference>
<protein>
    <recommendedName>
        <fullName evidence="4 9">ATP phosphoribosyltransferase regulatory subunit</fullName>
    </recommendedName>
</protein>
<dbReference type="HAMAP" id="MF_00125">
    <property type="entry name" value="HisZ"/>
    <property type="match status" value="1"/>
</dbReference>
<evidence type="ECO:0000256" key="6">
    <source>
        <dbReference type="ARBA" id="ARBA00022605"/>
    </source>
</evidence>
<evidence type="ECO:0000259" key="11">
    <source>
        <dbReference type="Pfam" id="PF13393"/>
    </source>
</evidence>
<evidence type="ECO:0000256" key="3">
    <source>
        <dbReference type="ARBA" id="ARBA00005539"/>
    </source>
</evidence>
<comment type="subunit">
    <text evidence="9">Heteromultimer composed of HisG and HisZ subunits.</text>
</comment>
<dbReference type="Gene3D" id="3.30.930.10">
    <property type="entry name" value="Bira Bifunctional Protein, Domain 2"/>
    <property type="match status" value="1"/>
</dbReference>
<dbReference type="PIRSF" id="PIRSF001549">
    <property type="entry name" value="His-tRNA_synth"/>
    <property type="match status" value="1"/>
</dbReference>
<accession>C4Z9Y8</accession>
<dbReference type="PANTHER" id="PTHR43707">
    <property type="entry name" value="HISTIDYL-TRNA SYNTHETASE"/>
    <property type="match status" value="1"/>
</dbReference>
<dbReference type="GO" id="GO:0005737">
    <property type="term" value="C:cytoplasm"/>
    <property type="evidence" value="ECO:0007669"/>
    <property type="project" value="UniProtKB-SubCell"/>
</dbReference>
<dbReference type="InterPro" id="IPR041715">
    <property type="entry name" value="HisRS-like_core"/>
</dbReference>
<comment type="similarity">
    <text evidence="3 9">Belongs to the class-II aminoacyl-tRNA synthetase family. HisZ subfamily.</text>
</comment>
<dbReference type="CDD" id="cd00773">
    <property type="entry name" value="HisRS-like_core"/>
    <property type="match status" value="1"/>
</dbReference>
<name>C4Z9Y8_AGARV</name>
<proteinExistence type="inferred from homology"/>
<dbReference type="GO" id="GO:0140096">
    <property type="term" value="F:catalytic activity, acting on a protein"/>
    <property type="evidence" value="ECO:0007669"/>
    <property type="project" value="UniProtKB-ARBA"/>
</dbReference>
<sequence length="415" mass="47110">MVAYYHDNTLLQESEILQIMENQLLHTPDGVRDIYNGECKKKLYLQDKLHRTLLKYGYHDIMTPTFEFFNIFGSDVGTTPSKDLYKFFDKEGNTLVLRPDFTPSIARSAAKYYIEDDMPVKLCYLGNTFINSSDYQGRLKESTQCGAELIGDGSISADAEILSMTVESMLESGLKNFQISVGHSQFFYGLTKAAGLSGEQEENLKELIANKNFFGVEEFVDSLSMNDKLRKLFGLLDNFDLQDEQLMEALKLAEGYDEILSSIDTLLKLREYLKAYGIEKYISYELGLISDYTYYTGIIFQGYTYGTGEPIVKGGRYDKLLSHFGKDAAAIGFAIVVDQLMAALSRQDIDVPVIENSSLIVFEEAAYHAAIKRSMELRRDGVNTQMVLKDKNKTKEDYASYAVDNRINRVEFIEE</sequence>
<keyword evidence="7 9" id="KW-0368">Histidine biosynthesis</keyword>
<feature type="binding site" evidence="10">
    <location>
        <begin position="294"/>
        <end position="295"/>
    </location>
    <ligand>
        <name>L-histidine</name>
        <dbReference type="ChEBI" id="CHEBI:57595"/>
    </ligand>
</feature>
<dbReference type="STRING" id="515619.EUBREC_1685"/>
<dbReference type="GO" id="GO:0016740">
    <property type="term" value="F:transferase activity"/>
    <property type="evidence" value="ECO:0007669"/>
    <property type="project" value="UniProtKB-ARBA"/>
</dbReference>